<sequence>MARTPGKKPPLVPRPQSVSTDTNDIEDAKRKTIELIGTTETSHLENRRDLEFRMDFVLTTRNCHPGSIAKTIAVSALTMQRMMLEEDENFGDCLDAWAEAGMPVKLYRGRSRDHLIAIKEQAEAVNLPVLSTMDAQKRPKHNAACVICIFGPITKLHRIVKSLPPF</sequence>
<organism evidence="5 6">
    <name type="scientific">Strigamia maritima</name>
    <name type="common">European centipede</name>
    <name type="synonym">Geophilus maritimus</name>
    <dbReference type="NCBI Taxonomy" id="126957"/>
    <lineage>
        <taxon>Eukaryota</taxon>
        <taxon>Metazoa</taxon>
        <taxon>Ecdysozoa</taxon>
        <taxon>Arthropoda</taxon>
        <taxon>Myriapoda</taxon>
        <taxon>Chilopoda</taxon>
        <taxon>Pleurostigmophora</taxon>
        <taxon>Geophilomorpha</taxon>
        <taxon>Linotaeniidae</taxon>
        <taxon>Strigamia</taxon>
    </lineage>
</organism>
<evidence type="ECO:0000256" key="4">
    <source>
        <dbReference type="SAM" id="MobiDB-lite"/>
    </source>
</evidence>
<reference evidence="6" key="1">
    <citation type="submission" date="2011-05" db="EMBL/GenBank/DDBJ databases">
        <authorList>
            <person name="Richards S.R."/>
            <person name="Qu J."/>
            <person name="Jiang H."/>
            <person name="Jhangiani S.N."/>
            <person name="Agravi P."/>
            <person name="Goodspeed R."/>
            <person name="Gross S."/>
            <person name="Mandapat C."/>
            <person name="Jackson L."/>
            <person name="Mathew T."/>
            <person name="Pu L."/>
            <person name="Thornton R."/>
            <person name="Saada N."/>
            <person name="Wilczek-Boney K.B."/>
            <person name="Lee S."/>
            <person name="Kovar C."/>
            <person name="Wu Y."/>
            <person name="Scherer S.E."/>
            <person name="Worley K.C."/>
            <person name="Muzny D.M."/>
            <person name="Gibbs R."/>
        </authorList>
    </citation>
    <scope>NUCLEOTIDE SEQUENCE</scope>
    <source>
        <strain evidence="6">Brora</strain>
    </source>
</reference>
<reference evidence="5" key="2">
    <citation type="submission" date="2015-02" db="UniProtKB">
        <authorList>
            <consortium name="EnsemblMetazoa"/>
        </authorList>
    </citation>
    <scope>IDENTIFICATION</scope>
</reference>
<name>T1J3I5_STRMM</name>
<keyword evidence="2" id="KW-0378">Hydrolase</keyword>
<dbReference type="Proteomes" id="UP000014500">
    <property type="component" value="Unassembled WGS sequence"/>
</dbReference>
<dbReference type="InterPro" id="IPR023476">
    <property type="entry name" value="Pep_tRNA_hydro_II_dom_sf"/>
</dbReference>
<comment type="catalytic activity">
    <reaction evidence="3">
        <text>an N-acyl-L-alpha-aminoacyl-tRNA + H2O = an N-acyl-L-amino acid + a tRNA + H(+)</text>
        <dbReference type="Rhea" id="RHEA:54448"/>
        <dbReference type="Rhea" id="RHEA-COMP:10123"/>
        <dbReference type="Rhea" id="RHEA-COMP:13883"/>
        <dbReference type="ChEBI" id="CHEBI:15377"/>
        <dbReference type="ChEBI" id="CHEBI:15378"/>
        <dbReference type="ChEBI" id="CHEBI:59874"/>
        <dbReference type="ChEBI" id="CHEBI:78442"/>
        <dbReference type="ChEBI" id="CHEBI:138191"/>
        <dbReference type="EC" id="3.1.1.29"/>
    </reaction>
</comment>
<dbReference type="PhylomeDB" id="T1J3I5"/>
<feature type="region of interest" description="Disordered" evidence="4">
    <location>
        <begin position="1"/>
        <end position="25"/>
    </location>
</feature>
<dbReference type="AlphaFoldDB" id="T1J3I5"/>
<protein>
    <recommendedName>
        <fullName evidence="1">peptidyl-tRNA hydrolase</fullName>
        <ecNumber evidence="1">3.1.1.29</ecNumber>
    </recommendedName>
</protein>
<evidence type="ECO:0000313" key="6">
    <source>
        <dbReference type="Proteomes" id="UP000014500"/>
    </source>
</evidence>
<evidence type="ECO:0000256" key="2">
    <source>
        <dbReference type="ARBA" id="ARBA00022801"/>
    </source>
</evidence>
<keyword evidence="6" id="KW-1185">Reference proteome</keyword>
<dbReference type="EC" id="3.1.1.29" evidence="1"/>
<accession>T1J3I5</accession>
<evidence type="ECO:0000256" key="3">
    <source>
        <dbReference type="ARBA" id="ARBA00048707"/>
    </source>
</evidence>
<dbReference type="Pfam" id="PF01981">
    <property type="entry name" value="PTH2"/>
    <property type="match status" value="1"/>
</dbReference>
<dbReference type="InterPro" id="IPR002833">
    <property type="entry name" value="PTH2"/>
</dbReference>
<dbReference type="HOGENOM" id="CLU_1604790_0_0_1"/>
<dbReference type="EnsemblMetazoa" id="SMAR008151-RA">
    <property type="protein sequence ID" value="SMAR008151-PA"/>
    <property type="gene ID" value="SMAR008151"/>
</dbReference>
<proteinExistence type="predicted"/>
<dbReference type="EMBL" id="JH431827">
    <property type="status" value="NOT_ANNOTATED_CDS"/>
    <property type="molecule type" value="Genomic_DNA"/>
</dbReference>
<dbReference type="SUPFAM" id="SSF102462">
    <property type="entry name" value="Peptidyl-tRNA hydrolase II"/>
    <property type="match status" value="1"/>
</dbReference>
<dbReference type="GO" id="GO:0004045">
    <property type="term" value="F:peptidyl-tRNA hydrolase activity"/>
    <property type="evidence" value="ECO:0007669"/>
    <property type="project" value="UniProtKB-EC"/>
</dbReference>
<evidence type="ECO:0000256" key="1">
    <source>
        <dbReference type="ARBA" id="ARBA00013260"/>
    </source>
</evidence>
<dbReference type="Gene3D" id="3.40.1490.10">
    <property type="entry name" value="Bit1"/>
    <property type="match status" value="1"/>
</dbReference>
<evidence type="ECO:0000313" key="5">
    <source>
        <dbReference type="EnsemblMetazoa" id="SMAR008151-PA"/>
    </source>
</evidence>